<comment type="similarity">
    <text evidence="1 2">Belongs to the short-chain dehydrogenases/reductases (SDR) family.</text>
</comment>
<dbReference type="EC" id="1.1.1.30" evidence="3"/>
<keyword evidence="4" id="KW-1185">Reference proteome</keyword>
<evidence type="ECO:0000256" key="2">
    <source>
        <dbReference type="RuleBase" id="RU000363"/>
    </source>
</evidence>
<accession>A0ABV8V6B7</accession>
<dbReference type="PRINTS" id="PR00081">
    <property type="entry name" value="GDHRDH"/>
</dbReference>
<dbReference type="Pfam" id="PF00106">
    <property type="entry name" value="adh_short"/>
    <property type="match status" value="1"/>
</dbReference>
<dbReference type="GO" id="GO:0003858">
    <property type="term" value="F:3-hydroxybutyrate dehydrogenase activity"/>
    <property type="evidence" value="ECO:0007669"/>
    <property type="project" value="UniProtKB-EC"/>
</dbReference>
<protein>
    <submittedName>
        <fullName evidence="3">3-hydroxybutyrate dehydrogenase</fullName>
        <ecNumber evidence="3">1.1.1.30</ecNumber>
    </submittedName>
</protein>
<dbReference type="PANTHER" id="PTHR42879:SF2">
    <property type="entry name" value="3-OXOACYL-[ACYL-CARRIER-PROTEIN] REDUCTASE FABG"/>
    <property type="match status" value="1"/>
</dbReference>
<dbReference type="PANTHER" id="PTHR42879">
    <property type="entry name" value="3-OXOACYL-(ACYL-CARRIER-PROTEIN) REDUCTASE"/>
    <property type="match status" value="1"/>
</dbReference>
<sequence length="254" mass="26700">MSKKLCASIALVTGAASGIGLGLATHLAQAGCRVYLTDLDGAAASRAAQAIDGDVVARALDVSDAQGIERLAQELGTVDLLINNAGIQHVAALEQFPVQMWQRIIDILLTGPALLTRAFLPAMRAQQFGRIINIGSIHALVASPYKSAYVAAKHGLLGFSKTVALETANTDITINTLCPAYVKTPLVESQISAQAQTHGISEEQVIQTIMLKPMPKQAFIGLEEITAAVDYLASPAARNMTGQTLVLDGGWTAQ</sequence>
<dbReference type="NCBIfam" id="TIGR01963">
    <property type="entry name" value="PHB_DH"/>
    <property type="match status" value="1"/>
</dbReference>
<dbReference type="SUPFAM" id="SSF51735">
    <property type="entry name" value="NAD(P)-binding Rossmann-fold domains"/>
    <property type="match status" value="1"/>
</dbReference>
<dbReference type="PROSITE" id="PS00061">
    <property type="entry name" value="ADH_SHORT"/>
    <property type="match status" value="1"/>
</dbReference>
<dbReference type="InterPro" id="IPR020904">
    <property type="entry name" value="Sc_DH/Rdtase_CS"/>
</dbReference>
<dbReference type="InterPro" id="IPR002347">
    <property type="entry name" value="SDR_fam"/>
</dbReference>
<dbReference type="Proteomes" id="UP001595840">
    <property type="component" value="Unassembled WGS sequence"/>
</dbReference>
<keyword evidence="3" id="KW-0560">Oxidoreductase</keyword>
<dbReference type="InterPro" id="IPR036291">
    <property type="entry name" value="NAD(P)-bd_dom_sf"/>
</dbReference>
<dbReference type="InterPro" id="IPR050259">
    <property type="entry name" value="SDR"/>
</dbReference>
<dbReference type="PRINTS" id="PR00080">
    <property type="entry name" value="SDRFAMILY"/>
</dbReference>
<dbReference type="NCBIfam" id="NF009093">
    <property type="entry name" value="PRK12429.1"/>
    <property type="match status" value="1"/>
</dbReference>
<evidence type="ECO:0000313" key="4">
    <source>
        <dbReference type="Proteomes" id="UP001595840"/>
    </source>
</evidence>
<dbReference type="RefSeq" id="WP_290260566.1">
    <property type="nucleotide sequence ID" value="NZ_JAUFQG010000004.1"/>
</dbReference>
<organism evidence="3 4">
    <name type="scientific">Simiduia curdlanivorans</name>
    <dbReference type="NCBI Taxonomy" id="1492769"/>
    <lineage>
        <taxon>Bacteria</taxon>
        <taxon>Pseudomonadati</taxon>
        <taxon>Pseudomonadota</taxon>
        <taxon>Gammaproteobacteria</taxon>
        <taxon>Cellvibrionales</taxon>
        <taxon>Cellvibrionaceae</taxon>
        <taxon>Simiduia</taxon>
    </lineage>
</organism>
<proteinExistence type="inferred from homology"/>
<dbReference type="InterPro" id="IPR011294">
    <property type="entry name" value="3-OHbutyrate_DH"/>
</dbReference>
<evidence type="ECO:0000313" key="3">
    <source>
        <dbReference type="EMBL" id="MFC4362397.1"/>
    </source>
</evidence>
<dbReference type="Gene3D" id="3.40.50.720">
    <property type="entry name" value="NAD(P)-binding Rossmann-like Domain"/>
    <property type="match status" value="1"/>
</dbReference>
<dbReference type="EMBL" id="JBHSCX010000006">
    <property type="protein sequence ID" value="MFC4362397.1"/>
    <property type="molecule type" value="Genomic_DNA"/>
</dbReference>
<evidence type="ECO:0000256" key="1">
    <source>
        <dbReference type="ARBA" id="ARBA00006484"/>
    </source>
</evidence>
<comment type="caution">
    <text evidence="3">The sequence shown here is derived from an EMBL/GenBank/DDBJ whole genome shotgun (WGS) entry which is preliminary data.</text>
</comment>
<gene>
    <name evidence="3" type="ORF">ACFOX3_08790</name>
</gene>
<reference evidence="4" key="1">
    <citation type="journal article" date="2019" name="Int. J. Syst. Evol. Microbiol.">
        <title>The Global Catalogue of Microorganisms (GCM) 10K type strain sequencing project: providing services to taxonomists for standard genome sequencing and annotation.</title>
        <authorList>
            <consortium name="The Broad Institute Genomics Platform"/>
            <consortium name="The Broad Institute Genome Sequencing Center for Infectious Disease"/>
            <person name="Wu L."/>
            <person name="Ma J."/>
        </authorList>
    </citation>
    <scope>NUCLEOTIDE SEQUENCE [LARGE SCALE GENOMIC DNA]</scope>
    <source>
        <strain evidence="4">CECT 8570</strain>
    </source>
</reference>
<name>A0ABV8V6B7_9GAMM</name>